<dbReference type="RefSeq" id="WP_224314377.1">
    <property type="nucleotide sequence ID" value="NZ_JAIRBM010000011.1"/>
</dbReference>
<keyword evidence="2" id="KW-1185">Reference proteome</keyword>
<protein>
    <submittedName>
        <fullName evidence="1">Uncharacterized protein</fullName>
    </submittedName>
</protein>
<accession>A0ABS7VS10</accession>
<dbReference type="EMBL" id="JAIRBM010000011">
    <property type="protein sequence ID" value="MBZ6077727.1"/>
    <property type="molecule type" value="Genomic_DNA"/>
</dbReference>
<organism evidence="1 2">
    <name type="scientific">Microvirga puerhi</name>
    <dbReference type="NCBI Taxonomy" id="2876078"/>
    <lineage>
        <taxon>Bacteria</taxon>
        <taxon>Pseudomonadati</taxon>
        <taxon>Pseudomonadota</taxon>
        <taxon>Alphaproteobacteria</taxon>
        <taxon>Hyphomicrobiales</taxon>
        <taxon>Methylobacteriaceae</taxon>
        <taxon>Microvirga</taxon>
    </lineage>
</organism>
<sequence length="88" mass="9610">MDAVYAAGSLPVAAEDRVTKTIATRLAIFGFVVLDEVQVDGTVRRLRPSEAIRLSTAHPWRVSRRSSRYAIGNDLPPSDLDLFAAQLA</sequence>
<gene>
    <name evidence="1" type="ORF">K9B37_15720</name>
</gene>
<comment type="caution">
    <text evidence="1">The sequence shown here is derived from an EMBL/GenBank/DDBJ whole genome shotgun (WGS) entry which is preliminary data.</text>
</comment>
<dbReference type="Proteomes" id="UP000704176">
    <property type="component" value="Unassembled WGS sequence"/>
</dbReference>
<proteinExistence type="predicted"/>
<evidence type="ECO:0000313" key="2">
    <source>
        <dbReference type="Proteomes" id="UP000704176"/>
    </source>
</evidence>
<reference evidence="1 2" key="1">
    <citation type="submission" date="2021-09" db="EMBL/GenBank/DDBJ databases">
        <title>The complete genome sequence of a new microorganism.</title>
        <authorList>
            <person name="Zi Z."/>
        </authorList>
    </citation>
    <scope>NUCLEOTIDE SEQUENCE [LARGE SCALE GENOMIC DNA]</scope>
    <source>
        <strain evidence="1 2">WGZ8</strain>
    </source>
</reference>
<evidence type="ECO:0000313" key="1">
    <source>
        <dbReference type="EMBL" id="MBZ6077727.1"/>
    </source>
</evidence>
<name>A0ABS7VS10_9HYPH</name>